<reference evidence="1" key="1">
    <citation type="submission" date="2020-07" db="EMBL/GenBank/DDBJ databases">
        <title>Huge and variable diversity of episymbiotic CPR bacteria and DPANN archaea in groundwater ecosystems.</title>
        <authorList>
            <person name="He C.Y."/>
            <person name="Keren R."/>
            <person name="Whittaker M."/>
            <person name="Farag I.F."/>
            <person name="Doudna J."/>
            <person name="Cate J.H.D."/>
            <person name="Banfield J.F."/>
        </authorList>
    </citation>
    <scope>NUCLEOTIDE SEQUENCE</scope>
    <source>
        <strain evidence="1">NC_groundwater_672_Ag_B-0.1um_62_36</strain>
    </source>
</reference>
<dbReference type="AlphaFoldDB" id="A0A932CP17"/>
<dbReference type="PROSITE" id="PS51257">
    <property type="entry name" value="PROKAR_LIPOPROTEIN"/>
    <property type="match status" value="1"/>
</dbReference>
<dbReference type="GO" id="GO:0005975">
    <property type="term" value="P:carbohydrate metabolic process"/>
    <property type="evidence" value="ECO:0007669"/>
    <property type="project" value="InterPro"/>
</dbReference>
<dbReference type="EMBL" id="JACPRF010000215">
    <property type="protein sequence ID" value="MBI2876631.1"/>
    <property type="molecule type" value="Genomic_DNA"/>
</dbReference>
<dbReference type="InterPro" id="IPR008928">
    <property type="entry name" value="6-hairpin_glycosidase_sf"/>
</dbReference>
<protein>
    <submittedName>
        <fullName evidence="1">Uncharacterized protein</fullName>
    </submittedName>
</protein>
<accession>A0A932CP17</accession>
<name>A0A932CP17_UNCTE</name>
<gene>
    <name evidence="1" type="ORF">HYY20_07095</name>
</gene>
<sequence>MRRILFLVLLLLGPSWMGCHRLVFPDLARQASPPRVPPPPSRSLFEKALRYERTLQENHLTPDGLVAYKAQVPARKEEIEALDLPDGAAWTGCTLAAEAFRYAATGEPAARERVHRLVDALHRLQEITGVRGLLARTLIHGEIPPAFLKGHGEWRRGQGPFAGYHWRGDVSNDQYAGVIFGYGIAYDLVAEPVVRERIAQDLQALMDHLVDHGMTLVDVDGKVTTHGDMSPRSWEDLDALLALSFLKTASHVTGSPRFQETYRELIERHHYHRRATQARKKWWEYLLGVNHSDNHLAFLAYYPLLRLEQDPRLLSEYRRGLERTWSMVRDEGNSFFSFIYLYLSDLMAQRLEAPPPAPFRITDCAGATASPRCQAWREALVTLQFFPEEKRVVEVRNSRRRDIRKAWLADRHGRPQAQRPLPVYQRPVNTFEWKANPYRLDGHPGARGQAEYAGIDYLLAYWLGRYHGFIGDRGQGTGNREQGTGW</sequence>
<comment type="caution">
    <text evidence="1">The sequence shown here is derived from an EMBL/GenBank/DDBJ whole genome shotgun (WGS) entry which is preliminary data.</text>
</comment>
<evidence type="ECO:0000313" key="1">
    <source>
        <dbReference type="EMBL" id="MBI2876631.1"/>
    </source>
</evidence>
<proteinExistence type="predicted"/>
<organism evidence="1 2">
    <name type="scientific">Tectimicrobiota bacterium</name>
    <dbReference type="NCBI Taxonomy" id="2528274"/>
    <lineage>
        <taxon>Bacteria</taxon>
        <taxon>Pseudomonadati</taxon>
        <taxon>Nitrospinota/Tectimicrobiota group</taxon>
        <taxon>Candidatus Tectimicrobiota</taxon>
    </lineage>
</organism>
<evidence type="ECO:0000313" key="2">
    <source>
        <dbReference type="Proteomes" id="UP000769766"/>
    </source>
</evidence>
<dbReference type="Proteomes" id="UP000769766">
    <property type="component" value="Unassembled WGS sequence"/>
</dbReference>
<dbReference type="SUPFAM" id="SSF48208">
    <property type="entry name" value="Six-hairpin glycosidases"/>
    <property type="match status" value="1"/>
</dbReference>